<dbReference type="AlphaFoldDB" id="W6N3U0"/>
<dbReference type="PANTHER" id="PTHR37300">
    <property type="entry name" value="UPF0291 PROTEIN CBO2609/CLC_2481"/>
    <property type="match status" value="1"/>
</dbReference>
<keyword evidence="1 2" id="KW-0963">Cytoplasm</keyword>
<dbReference type="Pfam" id="PF05979">
    <property type="entry name" value="DUF896"/>
    <property type="match status" value="1"/>
</dbReference>
<dbReference type="EMBL" id="CBXI010000010">
    <property type="protein sequence ID" value="CDL90781.1"/>
    <property type="molecule type" value="Genomic_DNA"/>
</dbReference>
<evidence type="ECO:0000256" key="1">
    <source>
        <dbReference type="ARBA" id="ARBA00022490"/>
    </source>
</evidence>
<keyword evidence="4" id="KW-1185">Reference proteome</keyword>
<organism evidence="3 4">
    <name type="scientific">Clostridium tyrobutyricum DIVETGP</name>
    <dbReference type="NCBI Taxonomy" id="1408889"/>
    <lineage>
        <taxon>Bacteria</taxon>
        <taxon>Bacillati</taxon>
        <taxon>Bacillota</taxon>
        <taxon>Clostridia</taxon>
        <taxon>Eubacteriales</taxon>
        <taxon>Clostridiaceae</taxon>
        <taxon>Clostridium</taxon>
    </lineage>
</organism>
<accession>W6N3U0</accession>
<reference evidence="3 4" key="1">
    <citation type="journal article" date="2015" name="Genome Announc.">
        <title>Draft Genome Sequence of Clostridium tyrobutyricum Strain DIVETGP, Isolated from Cow's Milk for Grana Padano Production.</title>
        <authorList>
            <person name="Soggiu A."/>
            <person name="Piras C."/>
            <person name="Gaiarsa S."/>
            <person name="Sassera D."/>
            <person name="Roncada P."/>
            <person name="Bendixen E."/>
            <person name="Brasca M."/>
            <person name="Bonizzi L."/>
        </authorList>
    </citation>
    <scope>NUCLEOTIDE SEQUENCE [LARGE SCALE GENOMIC DNA]</scope>
    <source>
        <strain evidence="3 4">DIVETGP</strain>
    </source>
</reference>
<dbReference type="Proteomes" id="UP000019482">
    <property type="component" value="Unassembled WGS sequence"/>
</dbReference>
<protein>
    <recommendedName>
        <fullName evidence="2">UPF0291 protein CTDIVETGP_0851</fullName>
    </recommendedName>
</protein>
<evidence type="ECO:0000313" key="4">
    <source>
        <dbReference type="Proteomes" id="UP000019482"/>
    </source>
</evidence>
<dbReference type="RefSeq" id="WP_017750556.1">
    <property type="nucleotide sequence ID" value="NZ_CBXI010000010.1"/>
</dbReference>
<sequence length="62" mass="7190">MIEDKLIDRINTLYAKSKSVGLTGQEKMEQEKLRKEYLNNIKTNFRAQLDNITKSSDKTALD</sequence>
<dbReference type="SUPFAM" id="SSF158221">
    <property type="entry name" value="YnzC-like"/>
    <property type="match status" value="1"/>
</dbReference>
<dbReference type="PANTHER" id="PTHR37300:SF1">
    <property type="entry name" value="UPF0291 PROTEIN YNZC"/>
    <property type="match status" value="1"/>
</dbReference>
<dbReference type="GO" id="GO:0005737">
    <property type="term" value="C:cytoplasm"/>
    <property type="evidence" value="ECO:0007669"/>
    <property type="project" value="UniProtKB-SubCell"/>
</dbReference>
<name>W6N3U0_CLOTY</name>
<dbReference type="InterPro" id="IPR009242">
    <property type="entry name" value="DUF896"/>
</dbReference>
<gene>
    <name evidence="3" type="ORF">CTDIVETGP_0851</name>
</gene>
<dbReference type="OrthoDB" id="390105at2"/>
<comment type="caution">
    <text evidence="3">The sequence shown here is derived from an EMBL/GenBank/DDBJ whole genome shotgun (WGS) entry which is preliminary data.</text>
</comment>
<comment type="similarity">
    <text evidence="2">Belongs to the UPF0291 family.</text>
</comment>
<dbReference type="Gene3D" id="1.10.287.540">
    <property type="entry name" value="Helix hairpin bin"/>
    <property type="match status" value="1"/>
</dbReference>
<dbReference type="HAMAP" id="MF_01103">
    <property type="entry name" value="UPF0291"/>
    <property type="match status" value="1"/>
</dbReference>
<evidence type="ECO:0000313" key="3">
    <source>
        <dbReference type="EMBL" id="CDL90781.1"/>
    </source>
</evidence>
<dbReference type="GeneID" id="29419787"/>
<proteinExistence type="inferred from homology"/>
<evidence type="ECO:0000256" key="2">
    <source>
        <dbReference type="HAMAP-Rule" id="MF_01103"/>
    </source>
</evidence>
<comment type="subcellular location">
    <subcellularLocation>
        <location evidence="2">Cytoplasm</location>
    </subcellularLocation>
</comment>